<dbReference type="GO" id="GO:0004553">
    <property type="term" value="F:hydrolase activity, hydrolyzing O-glycosyl compounds"/>
    <property type="evidence" value="ECO:0007669"/>
    <property type="project" value="InterPro"/>
</dbReference>
<keyword evidence="3 6" id="KW-0378">Hydrolase</keyword>
<evidence type="ECO:0000313" key="7">
    <source>
        <dbReference type="EMBL" id="PAB01375.1"/>
    </source>
</evidence>
<gene>
    <name evidence="7" type="ORF">AKL21_05060</name>
</gene>
<proteinExistence type="inferred from homology"/>
<comment type="caution">
    <text evidence="7">The sequence shown here is derived from an EMBL/GenBank/DDBJ whole genome shotgun (WGS) entry which is preliminary data.</text>
</comment>
<keyword evidence="4 6" id="KW-0326">Glycosidase</keyword>
<keyword evidence="6" id="KW-0624">Polysaccharide degradation</keyword>
<dbReference type="AlphaFoldDB" id="A0A267HUQ4"/>
<dbReference type="GO" id="GO:0000272">
    <property type="term" value="P:polysaccharide catabolic process"/>
    <property type="evidence" value="ECO:0007669"/>
    <property type="project" value="UniProtKB-KW"/>
</dbReference>
<evidence type="ECO:0000256" key="5">
    <source>
        <dbReference type="PROSITE-ProRule" id="PRU10058"/>
    </source>
</evidence>
<dbReference type="PRINTS" id="PR00735">
    <property type="entry name" value="GLHYDRLASE8"/>
</dbReference>
<keyword evidence="2" id="KW-0732">Signal</keyword>
<evidence type="ECO:0000256" key="2">
    <source>
        <dbReference type="ARBA" id="ARBA00022729"/>
    </source>
</evidence>
<dbReference type="InterPro" id="IPR002037">
    <property type="entry name" value="Glyco_hydro_8"/>
</dbReference>
<evidence type="ECO:0000313" key="8">
    <source>
        <dbReference type="Proteomes" id="UP000216797"/>
    </source>
</evidence>
<evidence type="ECO:0000256" key="6">
    <source>
        <dbReference type="RuleBase" id="RU361167"/>
    </source>
</evidence>
<dbReference type="Proteomes" id="UP000216797">
    <property type="component" value="Unassembled WGS sequence"/>
</dbReference>
<dbReference type="Pfam" id="PF01270">
    <property type="entry name" value="Glyco_hydro_8"/>
    <property type="match status" value="1"/>
</dbReference>
<dbReference type="RefSeq" id="WP_095006298.1">
    <property type="nucleotide sequence ID" value="NZ_LHUG01000004.1"/>
</dbReference>
<organism evidence="7 8">
    <name type="scientific">Enterococcus canintestini</name>
    <dbReference type="NCBI Taxonomy" id="317010"/>
    <lineage>
        <taxon>Bacteria</taxon>
        <taxon>Bacillati</taxon>
        <taxon>Bacillota</taxon>
        <taxon>Bacilli</taxon>
        <taxon>Lactobacillales</taxon>
        <taxon>Enterococcaceae</taxon>
        <taxon>Enterococcus</taxon>
    </lineage>
</organism>
<dbReference type="InterPro" id="IPR019834">
    <property type="entry name" value="Glyco_hydro_8_CS"/>
</dbReference>
<dbReference type="EC" id="3.2.1.-" evidence="6"/>
<feature type="active site" description="Nucleophile" evidence="5">
    <location>
        <position position="131"/>
    </location>
</feature>
<keyword evidence="6" id="KW-0119">Carbohydrate metabolism</keyword>
<evidence type="ECO:0000256" key="4">
    <source>
        <dbReference type="ARBA" id="ARBA00023295"/>
    </source>
</evidence>
<name>A0A267HUQ4_9ENTE</name>
<evidence type="ECO:0000256" key="1">
    <source>
        <dbReference type="ARBA" id="ARBA00009209"/>
    </source>
</evidence>
<dbReference type="InterPro" id="IPR012341">
    <property type="entry name" value="6hp_glycosidase-like_sf"/>
</dbReference>
<dbReference type="Gene3D" id="1.50.10.10">
    <property type="match status" value="1"/>
</dbReference>
<dbReference type="InterPro" id="IPR008928">
    <property type="entry name" value="6-hairpin_glycosidase_sf"/>
</dbReference>
<accession>A0A267HUQ4</accession>
<reference evidence="7 8" key="1">
    <citation type="submission" date="2015-08" db="EMBL/GenBank/DDBJ databases">
        <title>Enterococcus genome sequence.</title>
        <authorList>
            <person name="Acedo J.Z."/>
            <person name="Vederas J.C."/>
        </authorList>
    </citation>
    <scope>NUCLEOTIDE SEQUENCE [LARGE SCALE GENOMIC DNA]</scope>
    <source>
        <strain evidence="7 8">49</strain>
    </source>
</reference>
<protein>
    <recommendedName>
        <fullName evidence="6">Glucanase</fullName>
        <ecNumber evidence="6">3.2.1.-</ecNumber>
    </recommendedName>
</protein>
<sequence>MKQKPLLLWGVAILLLASYVAILFRTIADNEHNIQVEIYQNWKEHYIVSTKEGAFVNTGTTKQTALSEAQGYGMVITTLAAEKGFATQDDFNALYTYYTHYQIGKDNHLMQWRQSQTKNKWQSDSLHNATDGDLDIAYSLIKASKLWPKSKHDYANAARNLLADIKQYNYNATTGFLTVGDWATVDQKASTILRPSDIMPAYFSDFYHFTKDPFWDELNTRGIELLQILSKQTKTGLMPDFAWIKTDNTLIPAKPNQINNQFDGDYSANACRIPLRLMQSDNEKLTPILNKMLDFFTEQKFVYAGYTLKGKALVDYQNQSFSAPVLAAAYKDEPYSGLVTSQKWVIEEPIQGKNYYDETLKVLAVLEMYNK</sequence>
<dbReference type="SUPFAM" id="SSF48208">
    <property type="entry name" value="Six-hairpin glycosidases"/>
    <property type="match status" value="1"/>
</dbReference>
<comment type="similarity">
    <text evidence="1 6">Belongs to the glycosyl hydrolase 8 (cellulase D) family.</text>
</comment>
<dbReference type="EMBL" id="LHUG01000004">
    <property type="protein sequence ID" value="PAB01375.1"/>
    <property type="molecule type" value="Genomic_DNA"/>
</dbReference>
<dbReference type="PROSITE" id="PS00812">
    <property type="entry name" value="GLYCOSYL_HYDROL_F8"/>
    <property type="match status" value="1"/>
</dbReference>
<keyword evidence="8" id="KW-1185">Reference proteome</keyword>
<evidence type="ECO:0000256" key="3">
    <source>
        <dbReference type="ARBA" id="ARBA00022801"/>
    </source>
</evidence>